<comment type="subcellular location">
    <subcellularLocation>
        <location evidence="1">Nucleus</location>
    </subcellularLocation>
</comment>
<reference evidence="7" key="3">
    <citation type="submission" date="2020-12" db="UniProtKB">
        <authorList>
            <consortium name="EnsemblPlants"/>
        </authorList>
    </citation>
    <scope>IDENTIFICATION</scope>
</reference>
<dbReference type="Pfam" id="PF03153">
    <property type="entry name" value="TFIIA"/>
    <property type="match status" value="2"/>
</dbReference>
<evidence type="ECO:0008006" key="9">
    <source>
        <dbReference type="Google" id="ProtNLM"/>
    </source>
</evidence>
<dbReference type="InterPro" id="IPR009088">
    <property type="entry name" value="TFIIA_b-brl"/>
</dbReference>
<dbReference type="GeneID" id="112281399"/>
<dbReference type="EMBL" id="ABEU02000004">
    <property type="protein sequence ID" value="PNR55504.1"/>
    <property type="molecule type" value="Genomic_DNA"/>
</dbReference>
<dbReference type="InterPro" id="IPR004855">
    <property type="entry name" value="TFIIA_asu/bsu"/>
</dbReference>
<dbReference type="Gene3D" id="1.10.287.100">
    <property type="match status" value="1"/>
</dbReference>
<evidence type="ECO:0000256" key="5">
    <source>
        <dbReference type="SAM" id="MobiDB-lite"/>
    </source>
</evidence>
<dbReference type="PaxDb" id="3218-PP1S13_109V6.1"/>
<dbReference type="GO" id="GO:0006367">
    <property type="term" value="P:transcription initiation at RNA polymerase II promoter"/>
    <property type="evidence" value="ECO:0007669"/>
    <property type="project" value="InterPro"/>
</dbReference>
<organism evidence="6">
    <name type="scientific">Physcomitrium patens</name>
    <name type="common">Spreading-leaved earth moss</name>
    <name type="synonym">Physcomitrella patens</name>
    <dbReference type="NCBI Taxonomy" id="3218"/>
    <lineage>
        <taxon>Eukaryota</taxon>
        <taxon>Viridiplantae</taxon>
        <taxon>Streptophyta</taxon>
        <taxon>Embryophyta</taxon>
        <taxon>Bryophyta</taxon>
        <taxon>Bryophytina</taxon>
        <taxon>Bryopsida</taxon>
        <taxon>Funariidae</taxon>
        <taxon>Funariales</taxon>
        <taxon>Funariaceae</taxon>
        <taxon>Physcomitrium</taxon>
    </lineage>
</organism>
<reference evidence="6 8" key="1">
    <citation type="journal article" date="2008" name="Science">
        <title>The Physcomitrella genome reveals evolutionary insights into the conquest of land by plants.</title>
        <authorList>
            <person name="Rensing S."/>
            <person name="Lang D."/>
            <person name="Zimmer A."/>
            <person name="Terry A."/>
            <person name="Salamov A."/>
            <person name="Shapiro H."/>
            <person name="Nishiyama T."/>
            <person name="Perroud P.-F."/>
            <person name="Lindquist E."/>
            <person name="Kamisugi Y."/>
            <person name="Tanahashi T."/>
            <person name="Sakakibara K."/>
            <person name="Fujita T."/>
            <person name="Oishi K."/>
            <person name="Shin-I T."/>
            <person name="Kuroki Y."/>
            <person name="Toyoda A."/>
            <person name="Suzuki Y."/>
            <person name="Hashimoto A."/>
            <person name="Yamaguchi K."/>
            <person name="Sugano A."/>
            <person name="Kohara Y."/>
            <person name="Fujiyama A."/>
            <person name="Anterola A."/>
            <person name="Aoki S."/>
            <person name="Ashton N."/>
            <person name="Barbazuk W.B."/>
            <person name="Barker E."/>
            <person name="Bennetzen J."/>
            <person name="Bezanilla M."/>
            <person name="Blankenship R."/>
            <person name="Cho S.H."/>
            <person name="Dutcher S."/>
            <person name="Estelle M."/>
            <person name="Fawcett J.A."/>
            <person name="Gundlach H."/>
            <person name="Hanada K."/>
            <person name="Heyl A."/>
            <person name="Hicks K.A."/>
            <person name="Hugh J."/>
            <person name="Lohr M."/>
            <person name="Mayer K."/>
            <person name="Melkozernov A."/>
            <person name="Murata T."/>
            <person name="Nelson D."/>
            <person name="Pils B."/>
            <person name="Prigge M."/>
            <person name="Reiss B."/>
            <person name="Renner T."/>
            <person name="Rombauts S."/>
            <person name="Rushton P."/>
            <person name="Sanderfoot A."/>
            <person name="Schween G."/>
            <person name="Shiu S.-H."/>
            <person name="Stueber K."/>
            <person name="Theodoulou F.L."/>
            <person name="Tu H."/>
            <person name="Van de Peer Y."/>
            <person name="Verrier P.J."/>
            <person name="Waters E."/>
            <person name="Wood A."/>
            <person name="Yang L."/>
            <person name="Cove D."/>
            <person name="Cuming A."/>
            <person name="Hasebe M."/>
            <person name="Lucas S."/>
            <person name="Mishler D.B."/>
            <person name="Reski R."/>
            <person name="Grigoriev I."/>
            <person name="Quatrano R.S."/>
            <person name="Boore J.L."/>
        </authorList>
    </citation>
    <scope>NUCLEOTIDE SEQUENCE [LARGE SCALE GENOMIC DNA]</scope>
    <source>
        <strain evidence="7 8">cv. Gransden 2004</strain>
    </source>
</reference>
<keyword evidence="3" id="KW-0804">Transcription</keyword>
<dbReference type="FunFam" id="1.10.287.100:FF:000001">
    <property type="entry name" value="Transcription initiation factor IIA subunit"/>
    <property type="match status" value="1"/>
</dbReference>
<evidence type="ECO:0000313" key="7">
    <source>
        <dbReference type="EnsemblPlants" id="Pp3c4_18060V3.1"/>
    </source>
</evidence>
<dbReference type="EnsemblPlants" id="Pp3c4_18060V3.2">
    <property type="protein sequence ID" value="Pp3c4_18060V3.2"/>
    <property type="gene ID" value="Pp3c4_18060"/>
</dbReference>
<evidence type="ECO:0000313" key="6">
    <source>
        <dbReference type="EMBL" id="PNR55504.1"/>
    </source>
</evidence>
<dbReference type="Gramene" id="Pp3c4_18060V3.2">
    <property type="protein sequence ID" value="Pp3c4_18060V3.2"/>
    <property type="gene ID" value="Pp3c4_18060"/>
</dbReference>
<dbReference type="EnsemblPlants" id="Pp3c4_18060V3.3">
    <property type="protein sequence ID" value="Pp3c4_18060V3.3"/>
    <property type="gene ID" value="Pp3c4_18060"/>
</dbReference>
<dbReference type="STRING" id="3218.A0A2K1KNZ5"/>
<dbReference type="PANTHER" id="PTHR12694">
    <property type="entry name" value="TRANSCRIPTION INITIATION FACTOR IIA SUBUNIT 1"/>
    <property type="match status" value="1"/>
</dbReference>
<dbReference type="KEGG" id="ppp:112281399"/>
<dbReference type="SMART" id="SM01371">
    <property type="entry name" value="TFIIA"/>
    <property type="match status" value="1"/>
</dbReference>
<keyword evidence="4" id="KW-0539">Nucleus</keyword>
<dbReference type="Gramene" id="Pp3c4_18060V3.3">
    <property type="protein sequence ID" value="Pp3c4_18060V3.3"/>
    <property type="gene ID" value="Pp3c4_18060"/>
</dbReference>
<sequence length="422" mass="46297">MANSKQQGKEKEMTASVTNVYLQVVEDVINNVRADFQSEGVDDNVLNELQALWELKMLQSGAIQQASVPEAPASIPPKQVSQTPPTPIHDLNVAPLEGGDEYENSSTAFNFPLTPAVTSTGEPVMYQYMPPGPSEPVNPVRDTGFQLDATLGSGKPSPFMQPPAPWMNQKHRGVELNMNETYDVREDDGNVFTHLSNTTQNPSPVTKDFLTMSTGKRKYDEIQSSGLYLPQRDGAGDVELSTSADEVNDNQGVEAFGDRTASSVSFGSNNPQLQRRLIAIHADSVLERLVNARTSSELLDIAQMDGIDDNYDDDVAEEDYNEPGEDDPQTANDAAAKSATKADNSDSVGSEPPLNEDDDDEDDDDEDNSQGDEEPKTNNLVLAQFDKVTRSKNKWKCTLKDGIMHLNNRDILFVKATGEFEF</sequence>
<dbReference type="OrthoDB" id="6275927at2759"/>
<dbReference type="EnsemblPlants" id="Pp3c4_18060V3.1">
    <property type="protein sequence ID" value="Pp3c4_18060V3.1"/>
    <property type="gene ID" value="Pp3c4_18060"/>
</dbReference>
<feature type="compositionally biased region" description="Acidic residues" evidence="5">
    <location>
        <begin position="354"/>
        <end position="372"/>
    </location>
</feature>
<dbReference type="RefSeq" id="XP_024373643.1">
    <property type="nucleotide sequence ID" value="XM_024517875.2"/>
</dbReference>
<dbReference type="AlphaFoldDB" id="A0A2K1KNZ5"/>
<dbReference type="Gramene" id="Pp3c4_18060V3.1">
    <property type="protein sequence ID" value="Pp3c4_18060V3.1"/>
    <property type="gene ID" value="Pp3c4_18060"/>
</dbReference>
<name>A0A2K1KNZ5_PHYPA</name>
<dbReference type="PANTHER" id="PTHR12694:SF8">
    <property type="entry name" value="TRANSCRIPTION INITIATION FACTOR IIA SUBUNIT 1"/>
    <property type="match status" value="1"/>
</dbReference>
<dbReference type="Proteomes" id="UP000006727">
    <property type="component" value="Chromosome 4"/>
</dbReference>
<dbReference type="CDD" id="cd07976">
    <property type="entry name" value="TFIIA_alpha_beta_like"/>
    <property type="match status" value="2"/>
</dbReference>
<gene>
    <name evidence="7" type="primary">LOC112281399</name>
    <name evidence="6" type="ORF">PHYPA_006401</name>
</gene>
<feature type="compositionally biased region" description="Acidic residues" evidence="5">
    <location>
        <begin position="306"/>
        <end position="328"/>
    </location>
</feature>
<dbReference type="Gene3D" id="2.30.18.10">
    <property type="entry name" value="Transcription factor IIA (TFIIA), beta-barrel domain"/>
    <property type="match status" value="1"/>
</dbReference>
<dbReference type="GO" id="GO:0006366">
    <property type="term" value="P:transcription by RNA polymerase II"/>
    <property type="evidence" value="ECO:0000318"/>
    <property type="project" value="GO_Central"/>
</dbReference>
<dbReference type="FunCoup" id="A0A2K1KNZ5">
    <property type="interactions" value="3454"/>
</dbReference>
<evidence type="ECO:0000256" key="1">
    <source>
        <dbReference type="ARBA" id="ARBA00004123"/>
    </source>
</evidence>
<dbReference type="SUPFAM" id="SSF50784">
    <property type="entry name" value="Transcription factor IIA (TFIIA), beta-barrel domain"/>
    <property type="match status" value="1"/>
</dbReference>
<keyword evidence="8" id="KW-1185">Reference proteome</keyword>
<accession>A0A2K1KNZ5</accession>
<evidence type="ECO:0000256" key="2">
    <source>
        <dbReference type="ARBA" id="ARBA00010059"/>
    </source>
</evidence>
<proteinExistence type="inferred from homology"/>
<reference evidence="6 8" key="2">
    <citation type="journal article" date="2018" name="Plant J.">
        <title>The Physcomitrella patens chromosome-scale assembly reveals moss genome structure and evolution.</title>
        <authorList>
            <person name="Lang D."/>
            <person name="Ullrich K.K."/>
            <person name="Murat F."/>
            <person name="Fuchs J."/>
            <person name="Jenkins J."/>
            <person name="Haas F.B."/>
            <person name="Piednoel M."/>
            <person name="Gundlach H."/>
            <person name="Van Bel M."/>
            <person name="Meyberg R."/>
            <person name="Vives C."/>
            <person name="Morata J."/>
            <person name="Symeonidi A."/>
            <person name="Hiss M."/>
            <person name="Muchero W."/>
            <person name="Kamisugi Y."/>
            <person name="Saleh O."/>
            <person name="Blanc G."/>
            <person name="Decker E.L."/>
            <person name="van Gessel N."/>
            <person name="Grimwood J."/>
            <person name="Hayes R.D."/>
            <person name="Graham S.W."/>
            <person name="Gunter L.E."/>
            <person name="McDaniel S.F."/>
            <person name="Hoernstein S.N.W."/>
            <person name="Larsson A."/>
            <person name="Li F.W."/>
            <person name="Perroud P.F."/>
            <person name="Phillips J."/>
            <person name="Ranjan P."/>
            <person name="Rokshar D.S."/>
            <person name="Rothfels C.J."/>
            <person name="Schneider L."/>
            <person name="Shu S."/>
            <person name="Stevenson D.W."/>
            <person name="Thummler F."/>
            <person name="Tillich M."/>
            <person name="Villarreal Aguilar J.C."/>
            <person name="Widiez T."/>
            <person name="Wong G.K."/>
            <person name="Wymore A."/>
            <person name="Zhang Y."/>
            <person name="Zimmer A.D."/>
            <person name="Quatrano R.S."/>
            <person name="Mayer K.F.X."/>
            <person name="Goodstein D."/>
            <person name="Casacuberta J.M."/>
            <person name="Vandepoele K."/>
            <person name="Reski R."/>
            <person name="Cuming A.C."/>
            <person name="Tuskan G.A."/>
            <person name="Maumus F."/>
            <person name="Salse J."/>
            <person name="Schmutz J."/>
            <person name="Rensing S.A."/>
        </authorList>
    </citation>
    <scope>NUCLEOTIDE SEQUENCE [LARGE SCALE GENOMIC DNA]</scope>
    <source>
        <strain evidence="7 8">cv. Gransden 2004</strain>
    </source>
</reference>
<protein>
    <recommendedName>
        <fullName evidence="9">Transcription factor IIA, alpha/beta subunit</fullName>
    </recommendedName>
</protein>
<dbReference type="SUPFAM" id="SSF47396">
    <property type="entry name" value="Transcription factor IIA (TFIIA), alpha-helical domain"/>
    <property type="match status" value="1"/>
</dbReference>
<dbReference type="GO" id="GO:0005672">
    <property type="term" value="C:transcription factor TFIIA complex"/>
    <property type="evidence" value="ECO:0007669"/>
    <property type="project" value="InterPro"/>
</dbReference>
<dbReference type="FunFam" id="2.30.18.10:FF:000005">
    <property type="entry name" value="transcription initiation factor IIA large subunit"/>
    <property type="match status" value="1"/>
</dbReference>
<feature type="compositionally biased region" description="Low complexity" evidence="5">
    <location>
        <begin position="330"/>
        <end position="347"/>
    </location>
</feature>
<evidence type="ECO:0000256" key="3">
    <source>
        <dbReference type="ARBA" id="ARBA00023163"/>
    </source>
</evidence>
<evidence type="ECO:0000256" key="4">
    <source>
        <dbReference type="ARBA" id="ARBA00023242"/>
    </source>
</evidence>
<feature type="region of interest" description="Disordered" evidence="5">
    <location>
        <begin position="305"/>
        <end position="379"/>
    </location>
</feature>
<evidence type="ECO:0000313" key="8">
    <source>
        <dbReference type="Proteomes" id="UP000006727"/>
    </source>
</evidence>
<comment type="similarity">
    <text evidence="2">Belongs to the TFIIA subunit 1 family.</text>
</comment>